<proteinExistence type="predicted"/>
<accession>A0ACB8TS19</accession>
<sequence>HGTYLELTTLVTKHGASAFECWRLASPFAISTSAGTAGAGTLLIDNLANATYTVIPPRFEGGVHNAPHAQLVSFLSGVIHITLPTDPSASAWIIGGIDGTILALDTTGSGHNTSYPSGQETRGLQIPFEGGRVPDHVRLYNGPCKSSSSIVT</sequence>
<keyword evidence="2" id="KW-1185">Reference proteome</keyword>
<protein>
    <submittedName>
        <fullName evidence="1">Uncharacterized protein</fullName>
    </submittedName>
</protein>
<reference evidence="1" key="1">
    <citation type="journal article" date="2021" name="Environ. Microbiol.">
        <title>Gene family expansions and transcriptome signatures uncover fungal adaptations to wood decay.</title>
        <authorList>
            <person name="Hage H."/>
            <person name="Miyauchi S."/>
            <person name="Viragh M."/>
            <person name="Drula E."/>
            <person name="Min B."/>
            <person name="Chaduli D."/>
            <person name="Navarro D."/>
            <person name="Favel A."/>
            <person name="Norest M."/>
            <person name="Lesage-Meessen L."/>
            <person name="Balint B."/>
            <person name="Merenyi Z."/>
            <person name="de Eugenio L."/>
            <person name="Morin E."/>
            <person name="Martinez A.T."/>
            <person name="Baldrian P."/>
            <person name="Stursova M."/>
            <person name="Martinez M.J."/>
            <person name="Novotny C."/>
            <person name="Magnuson J.K."/>
            <person name="Spatafora J.W."/>
            <person name="Maurice S."/>
            <person name="Pangilinan J."/>
            <person name="Andreopoulos W."/>
            <person name="LaButti K."/>
            <person name="Hundley H."/>
            <person name="Na H."/>
            <person name="Kuo A."/>
            <person name="Barry K."/>
            <person name="Lipzen A."/>
            <person name="Henrissat B."/>
            <person name="Riley R."/>
            <person name="Ahrendt S."/>
            <person name="Nagy L.G."/>
            <person name="Grigoriev I.V."/>
            <person name="Martin F."/>
            <person name="Rosso M.N."/>
        </authorList>
    </citation>
    <scope>NUCLEOTIDE SEQUENCE</scope>
    <source>
        <strain evidence="1">CBS 384.51</strain>
    </source>
</reference>
<evidence type="ECO:0000313" key="1">
    <source>
        <dbReference type="EMBL" id="KAI0084846.1"/>
    </source>
</evidence>
<dbReference type="EMBL" id="MU274938">
    <property type="protein sequence ID" value="KAI0084846.1"/>
    <property type="molecule type" value="Genomic_DNA"/>
</dbReference>
<evidence type="ECO:0000313" key="2">
    <source>
        <dbReference type="Proteomes" id="UP001055072"/>
    </source>
</evidence>
<comment type="caution">
    <text evidence="1">The sequence shown here is derived from an EMBL/GenBank/DDBJ whole genome shotgun (WGS) entry which is preliminary data.</text>
</comment>
<dbReference type="Proteomes" id="UP001055072">
    <property type="component" value="Unassembled WGS sequence"/>
</dbReference>
<organism evidence="1 2">
    <name type="scientific">Irpex rosettiformis</name>
    <dbReference type="NCBI Taxonomy" id="378272"/>
    <lineage>
        <taxon>Eukaryota</taxon>
        <taxon>Fungi</taxon>
        <taxon>Dikarya</taxon>
        <taxon>Basidiomycota</taxon>
        <taxon>Agaricomycotina</taxon>
        <taxon>Agaricomycetes</taxon>
        <taxon>Polyporales</taxon>
        <taxon>Irpicaceae</taxon>
        <taxon>Irpex</taxon>
    </lineage>
</organism>
<feature type="non-terminal residue" evidence="1">
    <location>
        <position position="152"/>
    </location>
</feature>
<feature type="non-terminal residue" evidence="1">
    <location>
        <position position="1"/>
    </location>
</feature>
<gene>
    <name evidence="1" type="ORF">BDY19DRAFT_855424</name>
</gene>
<name>A0ACB8TS19_9APHY</name>